<dbReference type="OrthoDB" id="10636539at2759"/>
<evidence type="ECO:0000256" key="2">
    <source>
        <dbReference type="SAM" id="MobiDB-lite"/>
    </source>
</evidence>
<name>A0A8K0UKR3_9AGAR</name>
<comment type="caution">
    <text evidence="3">The sequence shown here is derived from an EMBL/GenBank/DDBJ whole genome shotgun (WGS) entry which is preliminary data.</text>
</comment>
<keyword evidence="4" id="KW-1185">Reference proteome</keyword>
<evidence type="ECO:0000313" key="4">
    <source>
        <dbReference type="Proteomes" id="UP000813824"/>
    </source>
</evidence>
<reference evidence="3" key="1">
    <citation type="journal article" date="2021" name="New Phytol.">
        <title>Evolutionary innovations through gain and loss of genes in the ectomycorrhizal Boletales.</title>
        <authorList>
            <person name="Wu G."/>
            <person name="Miyauchi S."/>
            <person name="Morin E."/>
            <person name="Kuo A."/>
            <person name="Drula E."/>
            <person name="Varga T."/>
            <person name="Kohler A."/>
            <person name="Feng B."/>
            <person name="Cao Y."/>
            <person name="Lipzen A."/>
            <person name="Daum C."/>
            <person name="Hundley H."/>
            <person name="Pangilinan J."/>
            <person name="Johnson J."/>
            <person name="Barry K."/>
            <person name="LaButti K."/>
            <person name="Ng V."/>
            <person name="Ahrendt S."/>
            <person name="Min B."/>
            <person name="Choi I.G."/>
            <person name="Park H."/>
            <person name="Plett J.M."/>
            <person name="Magnuson J."/>
            <person name="Spatafora J.W."/>
            <person name="Nagy L.G."/>
            <person name="Henrissat B."/>
            <person name="Grigoriev I.V."/>
            <person name="Yang Z.L."/>
            <person name="Xu J."/>
            <person name="Martin F.M."/>
        </authorList>
    </citation>
    <scope>NUCLEOTIDE SEQUENCE</scope>
    <source>
        <strain evidence="3">KKN 215</strain>
    </source>
</reference>
<proteinExistence type="predicted"/>
<sequence>MSFLARVFGGLLTTSSDVKNAKPPSVLAHHDRYTRFPRRMKKDRDEAKQRPVMNIGAPTNFQHLSGFEQIQLPEERRPGRVAILSPQRPGMGGPSNQTTRVTFAPERANLTTISEEQNAPESARSPRPQLCDPTPQPQIIAPPSKPATEPARSHHLRRSPTRIDPPQEVSAVRLRHPVDEVDRLKLEIRKLQTEVNERQRENLVYLSEKLKWQKKAKAYEQDLRVMGRAKNNLQDDKARSERTILILLRQLDSLQGGAAGTGSPEQPTSFLTVPEIPAGPNPVTPPYTPEDGHAHLEASSSVSCRATVNDAGWEKFEEYPPLIEVSHDPVCSQNAPGNPVRRLAQWCQDVDGRFFDAIERLE</sequence>
<evidence type="ECO:0000313" key="3">
    <source>
        <dbReference type="EMBL" id="KAH8096878.1"/>
    </source>
</evidence>
<feature type="region of interest" description="Disordered" evidence="2">
    <location>
        <begin position="111"/>
        <end position="164"/>
    </location>
</feature>
<organism evidence="3 4">
    <name type="scientific">Cristinia sonorae</name>
    <dbReference type="NCBI Taxonomy" id="1940300"/>
    <lineage>
        <taxon>Eukaryota</taxon>
        <taxon>Fungi</taxon>
        <taxon>Dikarya</taxon>
        <taxon>Basidiomycota</taxon>
        <taxon>Agaricomycotina</taxon>
        <taxon>Agaricomycetes</taxon>
        <taxon>Agaricomycetidae</taxon>
        <taxon>Agaricales</taxon>
        <taxon>Pleurotineae</taxon>
        <taxon>Stephanosporaceae</taxon>
        <taxon>Cristinia</taxon>
    </lineage>
</organism>
<accession>A0A8K0UKR3</accession>
<dbReference type="AlphaFoldDB" id="A0A8K0UKR3"/>
<protein>
    <submittedName>
        <fullName evidence="3">Uncharacterized protein</fullName>
    </submittedName>
</protein>
<dbReference type="EMBL" id="JAEVFJ010000022">
    <property type="protein sequence ID" value="KAH8096878.1"/>
    <property type="molecule type" value="Genomic_DNA"/>
</dbReference>
<evidence type="ECO:0000256" key="1">
    <source>
        <dbReference type="SAM" id="Coils"/>
    </source>
</evidence>
<feature type="compositionally biased region" description="Polar residues" evidence="2">
    <location>
        <begin position="111"/>
        <end position="120"/>
    </location>
</feature>
<feature type="coiled-coil region" evidence="1">
    <location>
        <begin position="181"/>
        <end position="236"/>
    </location>
</feature>
<gene>
    <name evidence="3" type="ORF">BXZ70DRAFT_1009551</name>
</gene>
<dbReference type="Proteomes" id="UP000813824">
    <property type="component" value="Unassembled WGS sequence"/>
</dbReference>
<keyword evidence="1" id="KW-0175">Coiled coil</keyword>